<proteinExistence type="predicted"/>
<organism evidence="1">
    <name type="scientific">Tetraselmis sp. GSL018</name>
    <dbReference type="NCBI Taxonomy" id="582737"/>
    <lineage>
        <taxon>Eukaryota</taxon>
        <taxon>Viridiplantae</taxon>
        <taxon>Chlorophyta</taxon>
        <taxon>core chlorophytes</taxon>
        <taxon>Chlorodendrophyceae</taxon>
        <taxon>Chlorodendrales</taxon>
        <taxon>Chlorodendraceae</taxon>
        <taxon>Tetraselmis</taxon>
    </lineage>
</organism>
<dbReference type="EMBL" id="GBEZ01000625">
    <property type="protein sequence ID" value="JAC84276.1"/>
    <property type="molecule type" value="Transcribed_RNA"/>
</dbReference>
<dbReference type="AlphaFoldDB" id="A0A061SNI3"/>
<gene>
    <name evidence="1" type="ORF">TSPGSL018_1388</name>
</gene>
<name>A0A061SNI3_9CHLO</name>
<evidence type="ECO:0000313" key="1">
    <source>
        <dbReference type="EMBL" id="JAC84276.1"/>
    </source>
</evidence>
<reference evidence="1" key="1">
    <citation type="submission" date="2014-05" db="EMBL/GenBank/DDBJ databases">
        <title>The transcriptome of the halophilic microalga Tetraselmis sp. GSL018 isolated from the Great Salt Lake, Utah.</title>
        <authorList>
            <person name="Jinkerson R.E."/>
            <person name="D'Adamo S."/>
            <person name="Posewitz M.C."/>
        </authorList>
    </citation>
    <scope>NUCLEOTIDE SEQUENCE</scope>
    <source>
        <strain evidence="1">GSL018</strain>
    </source>
</reference>
<protein>
    <submittedName>
        <fullName evidence="1">Uncharacterized protein</fullName>
    </submittedName>
</protein>
<sequence>MREVPDCWEELEHSLELEPDERVEAVVDVPVDEEPENLYSSEESLTYLPHPTEWIVPSNTWKEQEELLPIEESFENIPANLGHQSILRAAESLKDITGSFRHTRHRLADWGEERHPVSVDFDSLFLTVILKVSNEALQAQGDTQIVLFKPVSVVEAAEEKLNVLFKIGRPINVLMRLKVEKLWPLSILRFARRILWAYLRGLDMDSCKPLSLTVVGCTDVSSSFAEPIHDTCSSYFIMENPASAGGKLGLQSLCESLLPDMSYKCCKSLDLLECYFWTTNVNAVLVETAVVYFSDLEVIDNSVLGVIQQLDTSVMGKEAVEHRLSACSIFFQGQAGPWQTTSEKITDSPPLDEVMERALPRAQLKGSLSAEAMWLWTLHAIIRKMIPLRMRDLPPISGNWRMVANTIEAVLVETMELMASPLGSLMDPSSKDAYDPWLLAFLSLPHHRASTLRFLELTDLLPGQNPWEMFVEPSGVAL</sequence>
<accession>A0A061SNI3</accession>